<feature type="domain" description="Zinc finger/thioredoxin putative" evidence="3">
    <location>
        <begin position="3"/>
        <end position="38"/>
    </location>
</feature>
<dbReference type="EMBL" id="FPBO01000030">
    <property type="protein sequence ID" value="SFV09590.1"/>
    <property type="molecule type" value="Genomic_DNA"/>
</dbReference>
<keyword evidence="2" id="KW-0472">Membrane</keyword>
<feature type="region of interest" description="Disordered" evidence="1">
    <location>
        <begin position="158"/>
        <end position="265"/>
    </location>
</feature>
<dbReference type="NCBIfam" id="TIGR02098">
    <property type="entry name" value="MJ0042_CXXC"/>
    <property type="match status" value="1"/>
</dbReference>
<keyword evidence="5" id="KW-1185">Reference proteome</keyword>
<feature type="compositionally biased region" description="Basic and acidic residues" evidence="1">
    <location>
        <begin position="280"/>
        <end position="300"/>
    </location>
</feature>
<organism evidence="4 5">
    <name type="scientific">Pseudoduganella namucuonensis</name>
    <dbReference type="NCBI Taxonomy" id="1035707"/>
    <lineage>
        <taxon>Bacteria</taxon>
        <taxon>Pseudomonadati</taxon>
        <taxon>Pseudomonadota</taxon>
        <taxon>Betaproteobacteria</taxon>
        <taxon>Burkholderiales</taxon>
        <taxon>Oxalobacteraceae</taxon>
        <taxon>Telluria group</taxon>
        <taxon>Pseudoduganella</taxon>
    </lineage>
</organism>
<feature type="transmembrane region" description="Helical" evidence="2">
    <location>
        <begin position="393"/>
        <end position="414"/>
    </location>
</feature>
<feature type="region of interest" description="Disordered" evidence="1">
    <location>
        <begin position="280"/>
        <end position="322"/>
    </location>
</feature>
<feature type="compositionally biased region" description="Acidic residues" evidence="1">
    <location>
        <begin position="158"/>
        <end position="169"/>
    </location>
</feature>
<proteinExistence type="predicted"/>
<dbReference type="Proteomes" id="UP000199391">
    <property type="component" value="Unassembled WGS sequence"/>
</dbReference>
<reference evidence="5" key="1">
    <citation type="submission" date="2016-10" db="EMBL/GenBank/DDBJ databases">
        <authorList>
            <person name="Varghese N."/>
            <person name="Submissions S."/>
        </authorList>
    </citation>
    <scope>NUCLEOTIDE SEQUENCE [LARGE SCALE GENOMIC DNA]</scope>
    <source>
        <strain evidence="5">CGMCC 1.11014</strain>
    </source>
</reference>
<feature type="compositionally biased region" description="Low complexity" evidence="1">
    <location>
        <begin position="89"/>
        <end position="115"/>
    </location>
</feature>
<protein>
    <submittedName>
        <fullName evidence="4">MJ0042 family finger-like domain-containing protein</fullName>
    </submittedName>
</protein>
<feature type="region of interest" description="Disordered" evidence="1">
    <location>
        <begin position="88"/>
        <end position="145"/>
    </location>
</feature>
<dbReference type="RefSeq" id="WP_093558395.1">
    <property type="nucleotide sequence ID" value="NZ_FPBO01000030.1"/>
</dbReference>
<feature type="compositionally biased region" description="Acidic residues" evidence="1">
    <location>
        <begin position="183"/>
        <end position="196"/>
    </location>
</feature>
<evidence type="ECO:0000313" key="4">
    <source>
        <dbReference type="EMBL" id="SFV09590.1"/>
    </source>
</evidence>
<dbReference type="Pfam" id="PF11906">
    <property type="entry name" value="DUF3426"/>
    <property type="match status" value="1"/>
</dbReference>
<dbReference type="STRING" id="1035707.SAMN05216552_103041"/>
<evidence type="ECO:0000256" key="2">
    <source>
        <dbReference type="SAM" id="Phobius"/>
    </source>
</evidence>
<evidence type="ECO:0000256" key="1">
    <source>
        <dbReference type="SAM" id="MobiDB-lite"/>
    </source>
</evidence>
<feature type="compositionally biased region" description="Low complexity" evidence="1">
    <location>
        <begin position="353"/>
        <end position="366"/>
    </location>
</feature>
<dbReference type="Pfam" id="PF13719">
    <property type="entry name" value="Zn_ribbon_5"/>
    <property type="match status" value="1"/>
</dbReference>
<dbReference type="InterPro" id="IPR021834">
    <property type="entry name" value="DUF3426"/>
</dbReference>
<dbReference type="OrthoDB" id="5294582at2"/>
<accession>A0A1I7LIR9</accession>
<feature type="region of interest" description="Disordered" evidence="1">
    <location>
        <begin position="343"/>
        <end position="377"/>
    </location>
</feature>
<keyword evidence="2" id="KW-1133">Transmembrane helix</keyword>
<gene>
    <name evidence="4" type="ORF">SAMN05216552_103041</name>
</gene>
<evidence type="ECO:0000313" key="5">
    <source>
        <dbReference type="Proteomes" id="UP000199391"/>
    </source>
</evidence>
<keyword evidence="2" id="KW-0812">Transmembrane</keyword>
<name>A0A1I7LIR9_9BURK</name>
<evidence type="ECO:0000259" key="3">
    <source>
        <dbReference type="Pfam" id="PF13719"/>
    </source>
</evidence>
<sequence length="545" mass="57553">MALATKCPHCNTIFRVAHDQLKLRGGIVRCGACNEVFDGNAALVDPTPKQPVIIDIPAASPTPATSPELDALISTLDTIHAAEEHGEPEAGPMAVAAPGFEPEPASGAEPAPASESRSESRSGLEPTPEPATNSMPEPEPRLDLPEPVAAAPEEEVFDLDLDVEPEPEDALSIGEERETVPEPLEDVLELDVEPDGDAALPEPEGAHSAWPYAPTHPSAPAEADHADHANAGADTDASTEATRDMDAAFDASPVPAYDGRVEPTLDIPDEHLTAVALHDSFELDAYPHLRDEQRDERRDAEDDGDARPPAIHDDEEDEDDAHVVTLSGGTALAAALDGADTDGADLGRDAADDAPAAADPTAAATPVSAGAPEEPGFVKRSRRRERFGKTGRVLMICAIPLLLAGIAAQVVGTFRNPLAAAVPALKPALVSACALAGCKVELPSQIDALSIEQGELQTMADNVFSFATSLRNQSASAQAWPHIELILNDGADKPVLRRVFAPREYLSSRAEVEQGFLPRSEQSVKLYFELAQVKASGYHIAVFYP</sequence>
<dbReference type="AlphaFoldDB" id="A0A1I7LIR9"/>
<dbReference type="InterPro" id="IPR011723">
    <property type="entry name" value="Znf/thioredoxin_put"/>
</dbReference>